<protein>
    <submittedName>
        <fullName evidence="3">Uncharacterized protein</fullName>
    </submittedName>
</protein>
<feature type="compositionally biased region" description="Basic and acidic residues" evidence="1">
    <location>
        <begin position="174"/>
        <end position="194"/>
    </location>
</feature>
<dbReference type="EMBL" id="BAAAYN010000012">
    <property type="protein sequence ID" value="GAA3385515.1"/>
    <property type="molecule type" value="Genomic_DNA"/>
</dbReference>
<keyword evidence="2" id="KW-0812">Transmembrane</keyword>
<evidence type="ECO:0000256" key="2">
    <source>
        <dbReference type="SAM" id="Phobius"/>
    </source>
</evidence>
<organism evidence="3 4">
    <name type="scientific">Cryptosporangium minutisporangium</name>
    <dbReference type="NCBI Taxonomy" id="113569"/>
    <lineage>
        <taxon>Bacteria</taxon>
        <taxon>Bacillati</taxon>
        <taxon>Actinomycetota</taxon>
        <taxon>Actinomycetes</taxon>
        <taxon>Cryptosporangiales</taxon>
        <taxon>Cryptosporangiaceae</taxon>
        <taxon>Cryptosporangium</taxon>
    </lineage>
</organism>
<evidence type="ECO:0000256" key="1">
    <source>
        <dbReference type="SAM" id="MobiDB-lite"/>
    </source>
</evidence>
<comment type="caution">
    <text evidence="3">The sequence shown here is derived from an EMBL/GenBank/DDBJ whole genome shotgun (WGS) entry which is preliminary data.</text>
</comment>
<feature type="compositionally biased region" description="Low complexity" evidence="1">
    <location>
        <begin position="124"/>
        <end position="151"/>
    </location>
</feature>
<evidence type="ECO:0000313" key="3">
    <source>
        <dbReference type="EMBL" id="GAA3385515.1"/>
    </source>
</evidence>
<sequence length="194" mass="20082">MRRHPTDSVSLVFALLFIAAVAWWGVAMISSDPLHVPAAWIGAGTLLVIGLVGLVSALRPQRRPVEAPLTVPQAPQAALDPDPYADPFLASMSLPRVDGVLDADAIAAAYREAGFEDPVAPAAPAATAVADRPTDTARAAESAPLTDAAPADADEPTTKDADDADDAEQTSPRLADRRGDTKELPADRDGSASS</sequence>
<feature type="transmembrane region" description="Helical" evidence="2">
    <location>
        <begin position="9"/>
        <end position="26"/>
    </location>
</feature>
<keyword evidence="2" id="KW-0472">Membrane</keyword>
<accession>A0ABP6SUB1</accession>
<feature type="region of interest" description="Disordered" evidence="1">
    <location>
        <begin position="124"/>
        <end position="194"/>
    </location>
</feature>
<keyword evidence="2" id="KW-1133">Transmembrane helix</keyword>
<evidence type="ECO:0000313" key="4">
    <source>
        <dbReference type="Proteomes" id="UP001501676"/>
    </source>
</evidence>
<dbReference type="Proteomes" id="UP001501676">
    <property type="component" value="Unassembled WGS sequence"/>
</dbReference>
<dbReference type="RefSeq" id="WP_345727677.1">
    <property type="nucleotide sequence ID" value="NZ_BAAAYN010000012.1"/>
</dbReference>
<name>A0ABP6SUB1_9ACTN</name>
<feature type="transmembrane region" description="Helical" evidence="2">
    <location>
        <begin position="38"/>
        <end position="58"/>
    </location>
</feature>
<keyword evidence="4" id="KW-1185">Reference proteome</keyword>
<gene>
    <name evidence="3" type="ORF">GCM10020369_19330</name>
</gene>
<proteinExistence type="predicted"/>
<reference evidence="4" key="1">
    <citation type="journal article" date="2019" name="Int. J. Syst. Evol. Microbiol.">
        <title>The Global Catalogue of Microorganisms (GCM) 10K type strain sequencing project: providing services to taxonomists for standard genome sequencing and annotation.</title>
        <authorList>
            <consortium name="The Broad Institute Genomics Platform"/>
            <consortium name="The Broad Institute Genome Sequencing Center for Infectious Disease"/>
            <person name="Wu L."/>
            <person name="Ma J."/>
        </authorList>
    </citation>
    <scope>NUCLEOTIDE SEQUENCE [LARGE SCALE GENOMIC DNA]</scope>
    <source>
        <strain evidence="4">JCM 9458</strain>
    </source>
</reference>